<proteinExistence type="predicted"/>
<feature type="repeat" description="ANK" evidence="3">
    <location>
        <begin position="191"/>
        <end position="223"/>
    </location>
</feature>
<keyword evidence="5" id="KW-1185">Reference proteome</keyword>
<dbReference type="InterPro" id="IPR036770">
    <property type="entry name" value="Ankyrin_rpt-contain_sf"/>
</dbReference>
<keyword evidence="1" id="KW-0677">Repeat</keyword>
<dbReference type="OrthoDB" id="298990at2759"/>
<reference evidence="4 5" key="1">
    <citation type="submission" date="2014-06" db="EMBL/GenBank/DDBJ databases">
        <authorList>
            <person name="Swart Estienne"/>
        </authorList>
    </citation>
    <scope>NUCLEOTIDE SEQUENCE [LARGE SCALE GENOMIC DNA]</scope>
    <source>
        <strain evidence="4 5">130c</strain>
    </source>
</reference>
<dbReference type="PROSITE" id="PS50088">
    <property type="entry name" value="ANK_REPEAT"/>
    <property type="match status" value="2"/>
</dbReference>
<accession>A0A078A784</accession>
<dbReference type="PANTHER" id="PTHR24198:SF165">
    <property type="entry name" value="ANKYRIN REPEAT-CONTAINING PROTEIN-RELATED"/>
    <property type="match status" value="1"/>
</dbReference>
<dbReference type="InParanoid" id="A0A078A784"/>
<gene>
    <name evidence="4" type="primary">Contig13823.g14746</name>
    <name evidence="4" type="ORF">STYLEM_7080</name>
</gene>
<protein>
    <submittedName>
        <fullName evidence="4">Ankyrin repeat domain-containing protein 29</fullName>
    </submittedName>
</protein>
<evidence type="ECO:0000313" key="5">
    <source>
        <dbReference type="Proteomes" id="UP000039865"/>
    </source>
</evidence>
<dbReference type="Proteomes" id="UP000039865">
    <property type="component" value="Unassembled WGS sequence"/>
</dbReference>
<sequence>MDGNYLVAERLSAFLAEFQFDQEIPGIFIINLMEQQSPEEDLYLKYKKLIKYQKDLQYFKDQITQEDHSTLLNLEFSKQRTMDLTKVNVRIVHLAAKHNFIQLFHFLIREVKTPLSILDSINGAKRTPLMNACQKGHIELVKLLIEEGKCNSKFVSNSGSPLILAAESGNLELFKYLCSLKELTINDQDTVGLTPLYVACHTGNKSIVQYLLENQVNLNVKGPKNSNINHTLAERDFPEIVEMILAKDKTLILQPDDDGNTCMHTAILWSGMRLVQALFEAGGEELVRMKNNEGVDALEMAQEENQQEPYKYLCDKLGVKEQWTCNIF</sequence>
<dbReference type="InterPro" id="IPR002110">
    <property type="entry name" value="Ankyrin_rpt"/>
</dbReference>
<evidence type="ECO:0000256" key="3">
    <source>
        <dbReference type="PROSITE-ProRule" id="PRU00023"/>
    </source>
</evidence>
<dbReference type="Pfam" id="PF00023">
    <property type="entry name" value="Ank"/>
    <property type="match status" value="1"/>
</dbReference>
<name>A0A078A784_STYLE</name>
<dbReference type="EMBL" id="CCKQ01006780">
    <property type="protein sequence ID" value="CDW78109.1"/>
    <property type="molecule type" value="Genomic_DNA"/>
</dbReference>
<dbReference type="AlphaFoldDB" id="A0A078A784"/>
<dbReference type="Gene3D" id="1.25.40.20">
    <property type="entry name" value="Ankyrin repeat-containing domain"/>
    <property type="match status" value="1"/>
</dbReference>
<keyword evidence="2 3" id="KW-0040">ANK repeat</keyword>
<feature type="repeat" description="ANK" evidence="3">
    <location>
        <begin position="124"/>
        <end position="148"/>
    </location>
</feature>
<dbReference type="PANTHER" id="PTHR24198">
    <property type="entry name" value="ANKYRIN REPEAT AND PROTEIN KINASE DOMAIN-CONTAINING PROTEIN"/>
    <property type="match status" value="1"/>
</dbReference>
<dbReference type="SMART" id="SM00248">
    <property type="entry name" value="ANK"/>
    <property type="match status" value="5"/>
</dbReference>
<organism evidence="4 5">
    <name type="scientific">Stylonychia lemnae</name>
    <name type="common">Ciliate</name>
    <dbReference type="NCBI Taxonomy" id="5949"/>
    <lineage>
        <taxon>Eukaryota</taxon>
        <taxon>Sar</taxon>
        <taxon>Alveolata</taxon>
        <taxon>Ciliophora</taxon>
        <taxon>Intramacronucleata</taxon>
        <taxon>Spirotrichea</taxon>
        <taxon>Stichotrichia</taxon>
        <taxon>Sporadotrichida</taxon>
        <taxon>Oxytrichidae</taxon>
        <taxon>Stylonychinae</taxon>
        <taxon>Stylonychia</taxon>
    </lineage>
</organism>
<evidence type="ECO:0000256" key="1">
    <source>
        <dbReference type="ARBA" id="ARBA00022737"/>
    </source>
</evidence>
<dbReference type="OMA" id="HFLIREV"/>
<dbReference type="SUPFAM" id="SSF48403">
    <property type="entry name" value="Ankyrin repeat"/>
    <property type="match status" value="1"/>
</dbReference>
<dbReference type="PROSITE" id="PS50297">
    <property type="entry name" value="ANK_REP_REGION"/>
    <property type="match status" value="2"/>
</dbReference>
<evidence type="ECO:0000256" key="2">
    <source>
        <dbReference type="ARBA" id="ARBA00023043"/>
    </source>
</evidence>
<evidence type="ECO:0000313" key="4">
    <source>
        <dbReference type="EMBL" id="CDW78109.1"/>
    </source>
</evidence>
<dbReference type="Pfam" id="PF12796">
    <property type="entry name" value="Ank_2"/>
    <property type="match status" value="1"/>
</dbReference>